<sequence>MINHDESYGEKDRGRKGLNVFVANLRVFHRVLEILVK</sequence>
<organism evidence="1">
    <name type="scientific">marine metagenome</name>
    <dbReference type="NCBI Taxonomy" id="408172"/>
    <lineage>
        <taxon>unclassified sequences</taxon>
        <taxon>metagenomes</taxon>
        <taxon>ecological metagenomes</taxon>
    </lineage>
</organism>
<protein>
    <submittedName>
        <fullName evidence="1">Uncharacterized protein</fullName>
    </submittedName>
</protein>
<accession>A0A381UMR6</accession>
<proteinExistence type="predicted"/>
<name>A0A381UMR6_9ZZZZ</name>
<evidence type="ECO:0000313" key="1">
    <source>
        <dbReference type="EMBL" id="SVA28113.1"/>
    </source>
</evidence>
<dbReference type="AlphaFoldDB" id="A0A381UMR6"/>
<reference evidence="1" key="1">
    <citation type="submission" date="2018-05" db="EMBL/GenBank/DDBJ databases">
        <authorList>
            <person name="Lanie J.A."/>
            <person name="Ng W.-L."/>
            <person name="Kazmierczak K.M."/>
            <person name="Andrzejewski T.M."/>
            <person name="Davidsen T.M."/>
            <person name="Wayne K.J."/>
            <person name="Tettelin H."/>
            <person name="Glass J.I."/>
            <person name="Rusch D."/>
            <person name="Podicherti R."/>
            <person name="Tsui H.-C.T."/>
            <person name="Winkler M.E."/>
        </authorList>
    </citation>
    <scope>NUCLEOTIDE SEQUENCE</scope>
</reference>
<dbReference type="EMBL" id="UINC01006535">
    <property type="protein sequence ID" value="SVA28113.1"/>
    <property type="molecule type" value="Genomic_DNA"/>
</dbReference>
<feature type="non-terminal residue" evidence="1">
    <location>
        <position position="37"/>
    </location>
</feature>
<gene>
    <name evidence="1" type="ORF">METZ01_LOCUS80967</name>
</gene>